<dbReference type="SUPFAM" id="SSF52540">
    <property type="entry name" value="P-loop containing nucleoside triphosphate hydrolases"/>
    <property type="match status" value="1"/>
</dbReference>
<keyword evidence="2" id="KW-0067">ATP-binding</keyword>
<keyword evidence="1" id="KW-0547">Nucleotide-binding</keyword>
<feature type="domain" description="Sigma-54 factor interaction" evidence="6">
    <location>
        <begin position="144"/>
        <end position="367"/>
    </location>
</feature>
<organism evidence="8 9">
    <name type="scientific">Brevifollis gellanilyticus</name>
    <dbReference type="NCBI Taxonomy" id="748831"/>
    <lineage>
        <taxon>Bacteria</taxon>
        <taxon>Pseudomonadati</taxon>
        <taxon>Verrucomicrobiota</taxon>
        <taxon>Verrucomicrobiia</taxon>
        <taxon>Verrucomicrobiales</taxon>
        <taxon>Verrucomicrobiaceae</taxon>
    </lineage>
</organism>
<evidence type="ECO:0000259" key="6">
    <source>
        <dbReference type="PROSITE" id="PS50045"/>
    </source>
</evidence>
<dbReference type="PANTHER" id="PTHR32071">
    <property type="entry name" value="TRANSCRIPTIONAL REGULATORY PROTEIN"/>
    <property type="match status" value="1"/>
</dbReference>
<dbReference type="EMBL" id="BKAG01000023">
    <property type="protein sequence ID" value="GEP43987.1"/>
    <property type="molecule type" value="Genomic_DNA"/>
</dbReference>
<accession>A0A512MB78</accession>
<dbReference type="RefSeq" id="WP_146851547.1">
    <property type="nucleotide sequence ID" value="NZ_BKAG01000023.1"/>
</dbReference>
<dbReference type="InterPro" id="IPR002197">
    <property type="entry name" value="HTH_Fis"/>
</dbReference>
<dbReference type="SUPFAM" id="SSF46689">
    <property type="entry name" value="Homeodomain-like"/>
    <property type="match status" value="1"/>
</dbReference>
<dbReference type="InterPro" id="IPR027417">
    <property type="entry name" value="P-loop_NTPase"/>
</dbReference>
<keyword evidence="3" id="KW-0805">Transcription regulation</keyword>
<dbReference type="GO" id="GO:0006355">
    <property type="term" value="P:regulation of DNA-templated transcription"/>
    <property type="evidence" value="ECO:0007669"/>
    <property type="project" value="InterPro"/>
</dbReference>
<dbReference type="Pfam" id="PF25601">
    <property type="entry name" value="AAA_lid_14"/>
    <property type="match status" value="1"/>
</dbReference>
<dbReference type="SUPFAM" id="SSF52172">
    <property type="entry name" value="CheY-like"/>
    <property type="match status" value="1"/>
</dbReference>
<evidence type="ECO:0000313" key="8">
    <source>
        <dbReference type="EMBL" id="GEP43987.1"/>
    </source>
</evidence>
<gene>
    <name evidence="8" type="ORF">BGE01nite_32780</name>
</gene>
<sequence length="458" mass="50003">MAKLVIIDDEAAILELMSKLCRAAGHTVYGYTTGMDGIAAIRQQQPDLVIVDLRIGDVNGLDLVSMCRDQFPNTAVIMVTGHGSVETAVEAMRLGAFDYLTKPFDLGDLIKTVNMALAKNNPATAAATPAPTVSSVRSSSSSKLIGHSDAIQRIFEIVRRVADNDSPVLLEGEFGVGKHMVARALHEASRRSGAAYKELQCSALPEETLEAELFGHNTGNGQVGGIFSRANGGTVHLAEVHVLPPRIQAQLNTFLDEAQARRSAWSTNSADFRLVVSTTICLEEASKKGAFREDLYYKLSVVPLKIPPLRERREDIKPLTDHFLKDLADRTDSKVKGIDSYAMEFLEKYPWPGNISELRNAVERACAFAEGDRIRPADLPAKVSQQIEVATPKATGGTTQLPIGSSLDDFIRGQERLFINETLKYNNGSREKTASMLGISIATLYRKMGLNQERKTTA</sequence>
<evidence type="ECO:0000256" key="2">
    <source>
        <dbReference type="ARBA" id="ARBA00022840"/>
    </source>
</evidence>
<keyword evidence="9" id="KW-1185">Reference proteome</keyword>
<dbReference type="InterPro" id="IPR009057">
    <property type="entry name" value="Homeodomain-like_sf"/>
</dbReference>
<dbReference type="InterPro" id="IPR001789">
    <property type="entry name" value="Sig_transdc_resp-reg_receiver"/>
</dbReference>
<dbReference type="Pfam" id="PF02954">
    <property type="entry name" value="HTH_8"/>
    <property type="match status" value="1"/>
</dbReference>
<evidence type="ECO:0000256" key="5">
    <source>
        <dbReference type="PROSITE-ProRule" id="PRU00169"/>
    </source>
</evidence>
<dbReference type="Proteomes" id="UP000321577">
    <property type="component" value="Unassembled WGS sequence"/>
</dbReference>
<dbReference type="InterPro" id="IPR011006">
    <property type="entry name" value="CheY-like_superfamily"/>
</dbReference>
<dbReference type="GO" id="GO:0043565">
    <property type="term" value="F:sequence-specific DNA binding"/>
    <property type="evidence" value="ECO:0007669"/>
    <property type="project" value="InterPro"/>
</dbReference>
<dbReference type="Pfam" id="PF00158">
    <property type="entry name" value="Sigma54_activat"/>
    <property type="match status" value="1"/>
</dbReference>
<keyword evidence="5" id="KW-0597">Phosphoprotein</keyword>
<dbReference type="PROSITE" id="PS50110">
    <property type="entry name" value="RESPONSE_REGULATORY"/>
    <property type="match status" value="1"/>
</dbReference>
<dbReference type="Pfam" id="PF00072">
    <property type="entry name" value="Response_reg"/>
    <property type="match status" value="1"/>
</dbReference>
<dbReference type="CDD" id="cd00009">
    <property type="entry name" value="AAA"/>
    <property type="match status" value="1"/>
</dbReference>
<dbReference type="Gene3D" id="1.10.8.60">
    <property type="match status" value="1"/>
</dbReference>
<dbReference type="GO" id="GO:0000160">
    <property type="term" value="P:phosphorelay signal transduction system"/>
    <property type="evidence" value="ECO:0007669"/>
    <property type="project" value="InterPro"/>
</dbReference>
<evidence type="ECO:0000256" key="1">
    <source>
        <dbReference type="ARBA" id="ARBA00022741"/>
    </source>
</evidence>
<keyword evidence="4" id="KW-0804">Transcription</keyword>
<evidence type="ECO:0000259" key="7">
    <source>
        <dbReference type="PROSITE" id="PS50110"/>
    </source>
</evidence>
<feature type="domain" description="Response regulatory" evidence="7">
    <location>
        <begin position="3"/>
        <end position="117"/>
    </location>
</feature>
<proteinExistence type="predicted"/>
<dbReference type="Gene3D" id="3.40.50.2300">
    <property type="match status" value="1"/>
</dbReference>
<evidence type="ECO:0000256" key="3">
    <source>
        <dbReference type="ARBA" id="ARBA00023015"/>
    </source>
</evidence>
<dbReference type="InterPro" id="IPR002078">
    <property type="entry name" value="Sigma_54_int"/>
</dbReference>
<feature type="modified residue" description="4-aspartylphosphate" evidence="5">
    <location>
        <position position="52"/>
    </location>
</feature>
<dbReference type="OrthoDB" id="9802354at2"/>
<dbReference type="Gene3D" id="1.10.10.60">
    <property type="entry name" value="Homeodomain-like"/>
    <property type="match status" value="1"/>
</dbReference>
<evidence type="ECO:0000313" key="9">
    <source>
        <dbReference type="Proteomes" id="UP000321577"/>
    </source>
</evidence>
<dbReference type="GO" id="GO:0005524">
    <property type="term" value="F:ATP binding"/>
    <property type="evidence" value="ECO:0007669"/>
    <property type="project" value="UniProtKB-KW"/>
</dbReference>
<dbReference type="InterPro" id="IPR058031">
    <property type="entry name" value="AAA_lid_NorR"/>
</dbReference>
<comment type="caution">
    <text evidence="8">The sequence shown here is derived from an EMBL/GenBank/DDBJ whole genome shotgun (WGS) entry which is preliminary data.</text>
</comment>
<dbReference type="PROSITE" id="PS50045">
    <property type="entry name" value="SIGMA54_INTERACT_4"/>
    <property type="match status" value="1"/>
</dbReference>
<evidence type="ECO:0000256" key="4">
    <source>
        <dbReference type="ARBA" id="ARBA00023163"/>
    </source>
</evidence>
<dbReference type="SMART" id="SM00448">
    <property type="entry name" value="REC"/>
    <property type="match status" value="1"/>
</dbReference>
<reference evidence="8 9" key="1">
    <citation type="submission" date="2019-07" db="EMBL/GenBank/DDBJ databases">
        <title>Whole genome shotgun sequence of Brevifollis gellanilyticus NBRC 108608.</title>
        <authorList>
            <person name="Hosoyama A."/>
            <person name="Uohara A."/>
            <person name="Ohji S."/>
            <person name="Ichikawa N."/>
        </authorList>
    </citation>
    <scope>NUCLEOTIDE SEQUENCE [LARGE SCALE GENOMIC DNA]</scope>
    <source>
        <strain evidence="8 9">NBRC 108608</strain>
    </source>
</reference>
<dbReference type="AlphaFoldDB" id="A0A512MB78"/>
<name>A0A512MB78_9BACT</name>
<dbReference type="Gene3D" id="3.40.50.300">
    <property type="entry name" value="P-loop containing nucleotide triphosphate hydrolases"/>
    <property type="match status" value="1"/>
</dbReference>
<protein>
    <submittedName>
        <fullName evidence="8">Sigma-54-dependent Fis family transcriptional regulator</fullName>
    </submittedName>
</protein>